<evidence type="ECO:0000256" key="3">
    <source>
        <dbReference type="ARBA" id="ARBA00022448"/>
    </source>
</evidence>
<evidence type="ECO:0000256" key="13">
    <source>
        <dbReference type="RuleBase" id="RU000679"/>
    </source>
</evidence>
<evidence type="ECO:0000256" key="12">
    <source>
        <dbReference type="ARBA" id="ARBA00023303"/>
    </source>
</evidence>
<dbReference type="PANTHER" id="PTHR11690:SF248">
    <property type="entry name" value="PICKPOCKET 17, ISOFORM A"/>
    <property type="match status" value="1"/>
</dbReference>
<evidence type="ECO:0000256" key="10">
    <source>
        <dbReference type="ARBA" id="ARBA00023180"/>
    </source>
</evidence>
<dbReference type="GO" id="GO:0015280">
    <property type="term" value="F:ligand-gated sodium channel activity"/>
    <property type="evidence" value="ECO:0007669"/>
    <property type="project" value="TreeGrafter"/>
</dbReference>
<comment type="similarity">
    <text evidence="2 13">Belongs to the amiloride-sensitive sodium channel (TC 1.A.6) family.</text>
</comment>
<keyword evidence="17" id="KW-1185">Reference proteome</keyword>
<evidence type="ECO:0000256" key="6">
    <source>
        <dbReference type="ARBA" id="ARBA00022989"/>
    </source>
</evidence>
<keyword evidence="7" id="KW-0915">Sodium</keyword>
<evidence type="ECO:0000256" key="9">
    <source>
        <dbReference type="ARBA" id="ARBA00023136"/>
    </source>
</evidence>
<evidence type="ECO:0000256" key="14">
    <source>
        <dbReference type="SAM" id="MobiDB-lite"/>
    </source>
</evidence>
<dbReference type="OrthoDB" id="6238402at2759"/>
<evidence type="ECO:0000256" key="4">
    <source>
        <dbReference type="ARBA" id="ARBA00022461"/>
    </source>
</evidence>
<dbReference type="EMBL" id="CANHGI010000004">
    <property type="protein sequence ID" value="CAI5448893.1"/>
    <property type="molecule type" value="Genomic_DNA"/>
</dbReference>
<dbReference type="PANTHER" id="PTHR11690">
    <property type="entry name" value="AMILORIDE-SENSITIVE SODIUM CHANNEL-RELATED"/>
    <property type="match status" value="1"/>
</dbReference>
<evidence type="ECO:0000313" key="16">
    <source>
        <dbReference type="EMBL" id="CAI5448893.1"/>
    </source>
</evidence>
<keyword evidence="10" id="KW-0325">Glycoprotein</keyword>
<evidence type="ECO:0000256" key="11">
    <source>
        <dbReference type="ARBA" id="ARBA00023201"/>
    </source>
</evidence>
<name>A0A9P1INA7_9PELO</name>
<evidence type="ECO:0000256" key="2">
    <source>
        <dbReference type="ARBA" id="ARBA00007193"/>
    </source>
</evidence>
<dbReference type="InterPro" id="IPR001873">
    <property type="entry name" value="ENaC"/>
</dbReference>
<keyword evidence="3 13" id="KW-0813">Transport</keyword>
<proteinExistence type="inferred from homology"/>
<organism evidence="16 17">
    <name type="scientific">Caenorhabditis angaria</name>
    <dbReference type="NCBI Taxonomy" id="860376"/>
    <lineage>
        <taxon>Eukaryota</taxon>
        <taxon>Metazoa</taxon>
        <taxon>Ecdysozoa</taxon>
        <taxon>Nematoda</taxon>
        <taxon>Chromadorea</taxon>
        <taxon>Rhabditida</taxon>
        <taxon>Rhabditina</taxon>
        <taxon>Rhabditomorpha</taxon>
        <taxon>Rhabditoidea</taxon>
        <taxon>Rhabditidae</taxon>
        <taxon>Peloderinae</taxon>
        <taxon>Caenorhabditis</taxon>
    </lineage>
</organism>
<evidence type="ECO:0000256" key="1">
    <source>
        <dbReference type="ARBA" id="ARBA00004141"/>
    </source>
</evidence>
<dbReference type="AlphaFoldDB" id="A0A9P1INA7"/>
<dbReference type="GO" id="GO:0005886">
    <property type="term" value="C:plasma membrane"/>
    <property type="evidence" value="ECO:0007669"/>
    <property type="project" value="TreeGrafter"/>
</dbReference>
<evidence type="ECO:0000313" key="17">
    <source>
        <dbReference type="Proteomes" id="UP001152747"/>
    </source>
</evidence>
<comment type="subcellular location">
    <subcellularLocation>
        <location evidence="1">Membrane</location>
        <topology evidence="1">Multi-pass membrane protein</topology>
    </subcellularLocation>
</comment>
<evidence type="ECO:0000256" key="7">
    <source>
        <dbReference type="ARBA" id="ARBA00023053"/>
    </source>
</evidence>
<keyword evidence="4 13" id="KW-0894">Sodium channel</keyword>
<comment type="caution">
    <text evidence="16">The sequence shown here is derived from an EMBL/GenBank/DDBJ whole genome shotgun (WGS) entry which is preliminary data.</text>
</comment>
<keyword evidence="8 13" id="KW-0406">Ion transport</keyword>
<dbReference type="Proteomes" id="UP001152747">
    <property type="component" value="Unassembled WGS sequence"/>
</dbReference>
<gene>
    <name evidence="16" type="ORF">CAMP_LOCUS11530</name>
</gene>
<evidence type="ECO:0000256" key="15">
    <source>
        <dbReference type="SAM" id="Phobius"/>
    </source>
</evidence>
<dbReference type="Pfam" id="PF00858">
    <property type="entry name" value="ASC"/>
    <property type="match status" value="1"/>
</dbReference>
<keyword evidence="6 15" id="KW-1133">Transmembrane helix</keyword>
<keyword evidence="12 13" id="KW-0407">Ion channel</keyword>
<evidence type="ECO:0000256" key="8">
    <source>
        <dbReference type="ARBA" id="ARBA00023065"/>
    </source>
</evidence>
<keyword evidence="11 13" id="KW-0739">Sodium transport</keyword>
<reference evidence="16" key="1">
    <citation type="submission" date="2022-11" db="EMBL/GenBank/DDBJ databases">
        <authorList>
            <person name="Kikuchi T."/>
        </authorList>
    </citation>
    <scope>NUCLEOTIDE SEQUENCE</scope>
    <source>
        <strain evidence="16">PS1010</strain>
    </source>
</reference>
<feature type="transmembrane region" description="Helical" evidence="15">
    <location>
        <begin position="79"/>
        <end position="97"/>
    </location>
</feature>
<evidence type="ECO:0000256" key="5">
    <source>
        <dbReference type="ARBA" id="ARBA00022692"/>
    </source>
</evidence>
<keyword evidence="5 13" id="KW-0812">Transmembrane</keyword>
<keyword evidence="9 15" id="KW-0472">Membrane</keyword>
<feature type="region of interest" description="Disordered" evidence="14">
    <location>
        <begin position="1"/>
        <end position="23"/>
    </location>
</feature>
<accession>A0A9P1INA7</accession>
<protein>
    <submittedName>
        <fullName evidence="16">Uncharacterized protein</fullName>
    </submittedName>
</protein>
<sequence length="160" mass="18048">MTSEEGLRHRKDSLSEDNDSEFDDHEMKAIVNDIEQDKINEVKVETRWGEVKSTLTEWGETASFHGIPHLAQAHTFTSIIVWATLLIFCGFGFFYMFTTILTQYLAFDVVVNLNSGLESSLFPSLTFCNTNPYKLSKMTAVPELYALLTVYQSASDGTLS</sequence>